<sequence>MIYNMDCIKGAQQYLEDESADLIVADPPYNLGFGGTTQTKTKKPRFNIIANDKLSDREFQRFTFSWLREAYRVLKTGRHIYVCIDWRMYPLMVLWMKKVGFTIKNCIVWDKEQMGMGWQYRYRHEFIILASKGKQKVRRISTRKATDVWRIPRISGNKTIHPTEKPASLLEPMILNSSEEGEHVVDFFVGSGPAYQAAVQHKREFTGFEIDPYHFENAVNRLK</sequence>
<dbReference type="OrthoDB" id="9800801at2"/>
<evidence type="ECO:0000256" key="2">
    <source>
        <dbReference type="ARBA" id="ARBA00022603"/>
    </source>
</evidence>
<organism evidence="7 8">
    <name type="scientific">Paenibacillus selenitireducens</name>
    <dbReference type="NCBI Taxonomy" id="1324314"/>
    <lineage>
        <taxon>Bacteria</taxon>
        <taxon>Bacillati</taxon>
        <taxon>Bacillota</taxon>
        <taxon>Bacilli</taxon>
        <taxon>Bacillales</taxon>
        <taxon>Paenibacillaceae</taxon>
        <taxon>Paenibacillus</taxon>
    </lineage>
</organism>
<keyword evidence="3 7" id="KW-0808">Transferase</keyword>
<dbReference type="EC" id="2.1.1.-" evidence="5"/>
<dbReference type="Gene3D" id="3.40.50.150">
    <property type="entry name" value="Vaccinia Virus protein VP39"/>
    <property type="match status" value="1"/>
</dbReference>
<dbReference type="AlphaFoldDB" id="A0A1T2XA00"/>
<dbReference type="GO" id="GO:0003677">
    <property type="term" value="F:DNA binding"/>
    <property type="evidence" value="ECO:0007669"/>
    <property type="project" value="InterPro"/>
</dbReference>
<evidence type="ECO:0000256" key="4">
    <source>
        <dbReference type="ARBA" id="ARBA00022747"/>
    </source>
</evidence>
<dbReference type="GO" id="GO:0008170">
    <property type="term" value="F:N-methyltransferase activity"/>
    <property type="evidence" value="ECO:0007669"/>
    <property type="project" value="InterPro"/>
</dbReference>
<evidence type="ECO:0000259" key="6">
    <source>
        <dbReference type="Pfam" id="PF01555"/>
    </source>
</evidence>
<accession>A0A1T2XA00</accession>
<comment type="similarity">
    <text evidence="1 5">Belongs to the N(4)/N(6)-methyltransferase family.</text>
</comment>
<dbReference type="SUPFAM" id="SSF53335">
    <property type="entry name" value="S-adenosyl-L-methionine-dependent methyltransferases"/>
    <property type="match status" value="1"/>
</dbReference>
<dbReference type="PRINTS" id="PR00508">
    <property type="entry name" value="S21N4MTFRASE"/>
</dbReference>
<dbReference type="Pfam" id="PF01555">
    <property type="entry name" value="N6_N4_Mtase"/>
    <property type="match status" value="1"/>
</dbReference>
<dbReference type="GO" id="GO:0009307">
    <property type="term" value="P:DNA restriction-modification system"/>
    <property type="evidence" value="ECO:0007669"/>
    <property type="project" value="UniProtKB-KW"/>
</dbReference>
<keyword evidence="4" id="KW-0680">Restriction system</keyword>
<dbReference type="InterPro" id="IPR001091">
    <property type="entry name" value="RM_Methyltransferase"/>
</dbReference>
<keyword evidence="8" id="KW-1185">Reference proteome</keyword>
<dbReference type="EMBL" id="MSZX01000006">
    <property type="protein sequence ID" value="OPA76727.1"/>
    <property type="molecule type" value="Genomic_DNA"/>
</dbReference>
<evidence type="ECO:0000313" key="8">
    <source>
        <dbReference type="Proteomes" id="UP000190188"/>
    </source>
</evidence>
<dbReference type="InterPro" id="IPR002052">
    <property type="entry name" value="DNA_methylase_N6_adenine_CS"/>
</dbReference>
<name>A0A1T2XA00_9BACL</name>
<gene>
    <name evidence="7" type="ORF">BVG16_16280</name>
</gene>
<feature type="domain" description="DNA methylase N-4/N-6" evidence="6">
    <location>
        <begin position="21"/>
        <end position="218"/>
    </location>
</feature>
<dbReference type="STRING" id="1324314.BVG16_16280"/>
<protein>
    <recommendedName>
        <fullName evidence="5">Methyltransferase</fullName>
        <ecNumber evidence="5">2.1.1.-</ecNumber>
    </recommendedName>
</protein>
<dbReference type="InterPro" id="IPR029063">
    <property type="entry name" value="SAM-dependent_MTases_sf"/>
</dbReference>
<comment type="caution">
    <text evidence="7">The sequence shown here is derived from an EMBL/GenBank/DDBJ whole genome shotgun (WGS) entry which is preliminary data.</text>
</comment>
<evidence type="ECO:0000256" key="1">
    <source>
        <dbReference type="ARBA" id="ARBA00006594"/>
    </source>
</evidence>
<proteinExistence type="inferred from homology"/>
<dbReference type="RefSeq" id="WP_078499746.1">
    <property type="nucleotide sequence ID" value="NZ_MSZX01000006.1"/>
</dbReference>
<dbReference type="GO" id="GO:0032259">
    <property type="term" value="P:methylation"/>
    <property type="evidence" value="ECO:0007669"/>
    <property type="project" value="UniProtKB-KW"/>
</dbReference>
<reference evidence="7 8" key="1">
    <citation type="submission" date="2017-01" db="EMBL/GenBank/DDBJ databases">
        <title>Genome analysis of Paenibacillus selenitrireducens ES3-24.</title>
        <authorList>
            <person name="Xu D."/>
            <person name="Yao R."/>
            <person name="Zheng S."/>
        </authorList>
    </citation>
    <scope>NUCLEOTIDE SEQUENCE [LARGE SCALE GENOMIC DNA]</scope>
    <source>
        <strain evidence="7 8">ES3-24</strain>
    </source>
</reference>
<dbReference type="PROSITE" id="PS00092">
    <property type="entry name" value="N6_MTASE"/>
    <property type="match status" value="1"/>
</dbReference>
<evidence type="ECO:0000313" key="7">
    <source>
        <dbReference type="EMBL" id="OPA76727.1"/>
    </source>
</evidence>
<keyword evidence="2 7" id="KW-0489">Methyltransferase</keyword>
<evidence type="ECO:0000256" key="5">
    <source>
        <dbReference type="RuleBase" id="RU362026"/>
    </source>
</evidence>
<dbReference type="InterPro" id="IPR002941">
    <property type="entry name" value="DNA_methylase_N4/N6"/>
</dbReference>
<dbReference type="Proteomes" id="UP000190188">
    <property type="component" value="Unassembled WGS sequence"/>
</dbReference>
<evidence type="ECO:0000256" key="3">
    <source>
        <dbReference type="ARBA" id="ARBA00022679"/>
    </source>
</evidence>